<dbReference type="EMBL" id="CAWUHD010000108">
    <property type="protein sequence ID" value="CAK7232131.1"/>
    <property type="molecule type" value="Genomic_DNA"/>
</dbReference>
<keyword evidence="6" id="KW-0472">Membrane</keyword>
<evidence type="ECO:0000256" key="1">
    <source>
        <dbReference type="ARBA" id="ARBA00004167"/>
    </source>
</evidence>
<comment type="caution">
    <text evidence="9">The sequence shown here is derived from an EMBL/GenBank/DDBJ whole genome shotgun (WGS) entry which is preliminary data.</text>
</comment>
<dbReference type="Pfam" id="PF11807">
    <property type="entry name" value="UstYa"/>
    <property type="match status" value="1"/>
</dbReference>
<reference evidence="9 10" key="1">
    <citation type="submission" date="2024-01" db="EMBL/GenBank/DDBJ databases">
        <authorList>
            <person name="Allen C."/>
            <person name="Tagirdzhanova G."/>
        </authorList>
    </citation>
    <scope>NUCLEOTIDE SEQUENCE [LARGE SCALE GENOMIC DNA]</scope>
</reference>
<dbReference type="PANTHER" id="PTHR33365">
    <property type="entry name" value="YALI0B05434P"/>
    <property type="match status" value="1"/>
</dbReference>
<evidence type="ECO:0000256" key="7">
    <source>
        <dbReference type="ARBA" id="ARBA00023180"/>
    </source>
</evidence>
<protein>
    <recommendedName>
        <fullName evidence="11">Tat pathway signal sequence</fullName>
    </recommendedName>
</protein>
<dbReference type="Proteomes" id="UP001642482">
    <property type="component" value="Unassembled WGS sequence"/>
</dbReference>
<evidence type="ECO:0000313" key="10">
    <source>
        <dbReference type="Proteomes" id="UP001642482"/>
    </source>
</evidence>
<keyword evidence="3" id="KW-0812">Transmembrane</keyword>
<proteinExistence type="inferred from homology"/>
<evidence type="ECO:0000256" key="5">
    <source>
        <dbReference type="ARBA" id="ARBA00023026"/>
    </source>
</evidence>
<keyword evidence="7" id="KW-0325">Glycoprotein</keyword>
<organism evidence="9 10">
    <name type="scientific">Sporothrix eucalyptigena</name>
    <dbReference type="NCBI Taxonomy" id="1812306"/>
    <lineage>
        <taxon>Eukaryota</taxon>
        <taxon>Fungi</taxon>
        <taxon>Dikarya</taxon>
        <taxon>Ascomycota</taxon>
        <taxon>Pezizomycotina</taxon>
        <taxon>Sordariomycetes</taxon>
        <taxon>Sordariomycetidae</taxon>
        <taxon>Ophiostomatales</taxon>
        <taxon>Ophiostomataceae</taxon>
        <taxon>Sporothrix</taxon>
    </lineage>
</organism>
<evidence type="ECO:0008006" key="11">
    <source>
        <dbReference type="Google" id="ProtNLM"/>
    </source>
</evidence>
<keyword evidence="4" id="KW-1133">Transmembrane helix</keyword>
<comment type="similarity">
    <text evidence="8">Belongs to the ustYa family.</text>
</comment>
<dbReference type="PANTHER" id="PTHR33365:SF4">
    <property type="entry name" value="CYCLOCHLOROTINE BIOSYNTHESIS PROTEIN O"/>
    <property type="match status" value="1"/>
</dbReference>
<keyword evidence="5" id="KW-0843">Virulence</keyword>
<evidence type="ECO:0000256" key="4">
    <source>
        <dbReference type="ARBA" id="ARBA00022989"/>
    </source>
</evidence>
<name>A0ABP0CM12_9PEZI</name>
<evidence type="ECO:0000256" key="3">
    <source>
        <dbReference type="ARBA" id="ARBA00022692"/>
    </source>
</evidence>
<evidence type="ECO:0000256" key="2">
    <source>
        <dbReference type="ARBA" id="ARBA00004685"/>
    </source>
</evidence>
<accession>A0ABP0CM12</accession>
<comment type="pathway">
    <text evidence="2">Mycotoxin biosynthesis.</text>
</comment>
<evidence type="ECO:0000256" key="6">
    <source>
        <dbReference type="ARBA" id="ARBA00023136"/>
    </source>
</evidence>
<dbReference type="InterPro" id="IPR021765">
    <property type="entry name" value="UstYa-like"/>
</dbReference>
<comment type="subcellular location">
    <subcellularLocation>
        <location evidence="1">Membrane</location>
        <topology evidence="1">Single-pass membrane protein</topology>
    </subcellularLocation>
</comment>
<gene>
    <name evidence="9" type="ORF">SEUCBS140593_008158</name>
</gene>
<evidence type="ECO:0000313" key="9">
    <source>
        <dbReference type="EMBL" id="CAK7232131.1"/>
    </source>
</evidence>
<evidence type="ECO:0000256" key="8">
    <source>
        <dbReference type="ARBA" id="ARBA00035112"/>
    </source>
</evidence>
<sequence>MLNVFHQLHCLNMIRKRLYDKTDYPPEHETMGMEHMEHCYDALRQSLMCSADITPLPWAWDEKDQKAKSVARVVHTCRDFEAVQGWAREREVEHYDRTIYVPDDLN</sequence>
<keyword evidence="10" id="KW-1185">Reference proteome</keyword>